<gene>
    <name evidence="1" type="ORF">ACFSPV_24995</name>
</gene>
<name>A0ABW5EYM0_9BURK</name>
<reference evidence="2" key="1">
    <citation type="journal article" date="2019" name="Int. J. Syst. Evol. Microbiol.">
        <title>The Global Catalogue of Microorganisms (GCM) 10K type strain sequencing project: providing services to taxonomists for standard genome sequencing and annotation.</title>
        <authorList>
            <consortium name="The Broad Institute Genomics Platform"/>
            <consortium name="The Broad Institute Genome Sequencing Center for Infectious Disease"/>
            <person name="Wu L."/>
            <person name="Ma J."/>
        </authorList>
    </citation>
    <scope>NUCLEOTIDE SEQUENCE [LARGE SCALE GENOMIC DNA]</scope>
    <source>
        <strain evidence="2">CCUG 62793</strain>
    </source>
</reference>
<dbReference type="RefSeq" id="WP_380109101.1">
    <property type="nucleotide sequence ID" value="NZ_JBHSIH010000001.1"/>
</dbReference>
<evidence type="ECO:0000313" key="2">
    <source>
        <dbReference type="Proteomes" id="UP001597287"/>
    </source>
</evidence>
<comment type="caution">
    <text evidence="1">The sequence shown here is derived from an EMBL/GenBank/DDBJ whole genome shotgun (WGS) entry which is preliminary data.</text>
</comment>
<accession>A0ABW5EYM0</accession>
<sequence length="380" mass="40436">MNTVNLSAPPLPTITDDIRTTALQILAWARDNGLLADDAFQPKNVTQHPLFEPMILDSGVVSVFRNRQIRFVAVNDLADKISIFFRKAAPTMRELKILPKSCNGYDIEYHQGNSELVAPANLAASTNSCAVHVHGGLDFYTCGSSISVGNNREAGTIGALVKDAAGQIFGLSNNHVSGACSYAPIGLPVVAPGIMDVSPWNPAPFTVGYHTHHLPMNFGDPSSVDHSLNSDAALFRIAAPGSISSMQRNLYDTPASVVDIQPGMQVEKLGRTTGHTIGYVTAELIGPSPVYYQAAQYGFNGNAFFENLFIVHGVGDVFSEGGDSGSLVTHLDANGQRHAIGIVVAGCTDSSAPGGKRSLVLPLRPILDRFNVTLVSQHNC</sequence>
<dbReference type="SUPFAM" id="SSF50494">
    <property type="entry name" value="Trypsin-like serine proteases"/>
    <property type="match status" value="1"/>
</dbReference>
<dbReference type="Proteomes" id="UP001597287">
    <property type="component" value="Unassembled WGS sequence"/>
</dbReference>
<dbReference type="InterPro" id="IPR009003">
    <property type="entry name" value="Peptidase_S1_PA"/>
</dbReference>
<organism evidence="1 2">
    <name type="scientific">Delftia deserti</name>
    <dbReference type="NCBI Taxonomy" id="1651218"/>
    <lineage>
        <taxon>Bacteria</taxon>
        <taxon>Pseudomonadati</taxon>
        <taxon>Pseudomonadota</taxon>
        <taxon>Betaproteobacteria</taxon>
        <taxon>Burkholderiales</taxon>
        <taxon>Comamonadaceae</taxon>
        <taxon>Delftia</taxon>
    </lineage>
</organism>
<proteinExistence type="predicted"/>
<evidence type="ECO:0000313" key="1">
    <source>
        <dbReference type="EMBL" id="MFD2321944.1"/>
    </source>
</evidence>
<protein>
    <submittedName>
        <fullName evidence="1">Uncharacterized protein</fullName>
    </submittedName>
</protein>
<dbReference type="EMBL" id="JBHUIG010000031">
    <property type="protein sequence ID" value="MFD2321944.1"/>
    <property type="molecule type" value="Genomic_DNA"/>
</dbReference>
<keyword evidence="2" id="KW-1185">Reference proteome</keyword>